<dbReference type="Proteomes" id="UP001369086">
    <property type="component" value="Unassembled WGS sequence"/>
</dbReference>
<reference evidence="8 9" key="1">
    <citation type="submission" date="2021-05" db="EMBL/GenBank/DDBJ databases">
        <authorList>
            <person name="Zahm M."/>
            <person name="Klopp C."/>
            <person name="Cabau C."/>
            <person name="Kuhl H."/>
            <person name="Suciu R."/>
            <person name="Ciorpac M."/>
            <person name="Holostenco D."/>
            <person name="Gessner J."/>
            <person name="Wuertz S."/>
            <person name="Hohne C."/>
            <person name="Stock M."/>
            <person name="Gislard M."/>
            <person name="Lluch J."/>
            <person name="Milhes M."/>
            <person name="Lampietro C."/>
            <person name="Lopez Roques C."/>
            <person name="Donnadieu C."/>
            <person name="Du K."/>
            <person name="Schartl M."/>
            <person name="Guiguen Y."/>
        </authorList>
    </citation>
    <scope>NUCLEOTIDE SEQUENCE [LARGE SCALE GENOMIC DNA]</scope>
    <source>
        <strain evidence="8">Hh-F2</strain>
        <tissue evidence="8">Blood</tissue>
    </source>
</reference>
<organism evidence="8 9">
    <name type="scientific">Huso huso</name>
    <name type="common">Beluga</name>
    <name type="synonym">Acipenser huso</name>
    <dbReference type="NCBI Taxonomy" id="61971"/>
    <lineage>
        <taxon>Eukaryota</taxon>
        <taxon>Metazoa</taxon>
        <taxon>Chordata</taxon>
        <taxon>Craniata</taxon>
        <taxon>Vertebrata</taxon>
        <taxon>Euteleostomi</taxon>
        <taxon>Actinopterygii</taxon>
        <taxon>Chondrostei</taxon>
        <taxon>Acipenseriformes</taxon>
        <taxon>Acipenseridae</taxon>
        <taxon>Huso</taxon>
    </lineage>
</organism>
<dbReference type="Pfam" id="PF16016">
    <property type="entry name" value="VASt"/>
    <property type="match status" value="1"/>
</dbReference>
<dbReference type="CDD" id="cd13220">
    <property type="entry name" value="PH-GRAM_GRAMDC"/>
    <property type="match status" value="1"/>
</dbReference>
<evidence type="ECO:0000313" key="9">
    <source>
        <dbReference type="Proteomes" id="UP001369086"/>
    </source>
</evidence>
<accession>A0ABR0ZNZ2</accession>
<dbReference type="EMBL" id="JAHFZB010000008">
    <property type="protein sequence ID" value="KAK6486484.1"/>
    <property type="molecule type" value="Genomic_DNA"/>
</dbReference>
<keyword evidence="3 6" id="KW-1133">Transmembrane helix</keyword>
<comment type="caution">
    <text evidence="8">The sequence shown here is derived from an EMBL/GenBank/DDBJ whole genome shotgun (WGS) entry which is preliminary data.</text>
</comment>
<evidence type="ECO:0000256" key="6">
    <source>
        <dbReference type="SAM" id="Phobius"/>
    </source>
</evidence>
<protein>
    <submittedName>
        <fullName evidence="8">Protein Aster-C</fullName>
    </submittedName>
</protein>
<name>A0ABR0ZNZ2_HUSHU</name>
<dbReference type="InterPro" id="IPR031968">
    <property type="entry name" value="VASt"/>
</dbReference>
<evidence type="ECO:0000256" key="3">
    <source>
        <dbReference type="ARBA" id="ARBA00022989"/>
    </source>
</evidence>
<evidence type="ECO:0000256" key="4">
    <source>
        <dbReference type="ARBA" id="ARBA00023136"/>
    </source>
</evidence>
<keyword evidence="4 6" id="KW-0472">Membrane</keyword>
<dbReference type="PANTHER" id="PTHR23319">
    <property type="entry name" value="GRAM DOMAIN CONTAINING 1B, ISOFORM E"/>
    <property type="match status" value="1"/>
</dbReference>
<dbReference type="PANTHER" id="PTHR23319:SF1">
    <property type="entry name" value="PROTEIN ASTER-C"/>
    <property type="match status" value="1"/>
</dbReference>
<dbReference type="SMART" id="SM00568">
    <property type="entry name" value="GRAM"/>
    <property type="match status" value="1"/>
</dbReference>
<evidence type="ECO:0000256" key="1">
    <source>
        <dbReference type="ARBA" id="ARBA00004167"/>
    </source>
</evidence>
<feature type="region of interest" description="Disordered" evidence="5">
    <location>
        <begin position="14"/>
        <end position="40"/>
    </location>
</feature>
<dbReference type="PROSITE" id="PS51778">
    <property type="entry name" value="VAST"/>
    <property type="match status" value="1"/>
</dbReference>
<feature type="compositionally biased region" description="Acidic residues" evidence="5">
    <location>
        <begin position="22"/>
        <end position="36"/>
    </location>
</feature>
<sequence>MDIDNSLHCLKEQLQSVTIREEEQESAEKEEEEEEQGPTNSFSDILVREISLSSGSTDRGFWVPITTYKHRNEEFKKLFKHLLESEKLIVDYACALQRDILLQGRLYLSENWLCFHSNFILWETTIAIALKDVTSMSKEKTARLIPNAIQIGTNNEKFFFTSFAARERSYLSIFRMWQNALLNKNLTKQDFWHMVQHNYGSDLGLNNEEMESLPLSTENLNRSGVSATHTSDEFSLKLERRSSLKIPLIETPMEDASSRAEGEIGLPTTPAVINGTSLTLEVFGDNHVGRSPVMTSERNAKDPALSLDLNGNEDLLSERSGSDVNEEAEEGLFANDVQGRLYINRIFHISAEKMFELLFTDSHFLQRFMQKRKITGLVSSPWVRDDSENQKKTLNYTITISNPLIGKFSTATELQTMYKDSQQGQYYLIDADVVTHDVPYHDYFYTSNRYCIIRTSKHKCRLRVSTDVKYKKQPWGLIKSFIEKNSWSGLENYFRHLESDLVTEEAHLNQSTADPSKPGALRRRRRTYSRSLVDRLSKQSPKQFSAGDLGAERSEEYSRVNLDLNNTQKYNLTKILLSMSVILLILTLLNLILFFKLWAIEDVARRMHISNELRFPEKINLNSTPNINSKLPKTDKEKTARLKIVLQESIALLEQMKSSLLMLQTNCEFHNKT</sequence>
<evidence type="ECO:0000256" key="2">
    <source>
        <dbReference type="ARBA" id="ARBA00022692"/>
    </source>
</evidence>
<keyword evidence="9" id="KW-1185">Reference proteome</keyword>
<comment type="subcellular location">
    <subcellularLocation>
        <location evidence="1">Membrane</location>
        <topology evidence="1">Single-pass membrane protein</topology>
    </subcellularLocation>
</comment>
<evidence type="ECO:0000256" key="5">
    <source>
        <dbReference type="SAM" id="MobiDB-lite"/>
    </source>
</evidence>
<proteinExistence type="predicted"/>
<dbReference type="Gene3D" id="2.30.29.30">
    <property type="entry name" value="Pleckstrin-homology domain (PH domain)/Phosphotyrosine-binding domain (PTB)"/>
    <property type="match status" value="1"/>
</dbReference>
<feature type="region of interest" description="Disordered" evidence="5">
    <location>
        <begin position="530"/>
        <end position="550"/>
    </location>
</feature>
<feature type="transmembrane region" description="Helical" evidence="6">
    <location>
        <begin position="575"/>
        <end position="599"/>
    </location>
</feature>
<dbReference type="InterPro" id="IPR004182">
    <property type="entry name" value="GRAM"/>
</dbReference>
<keyword evidence="2 6" id="KW-0812">Transmembrane</keyword>
<dbReference type="Pfam" id="PF02893">
    <property type="entry name" value="GRAM"/>
    <property type="match status" value="1"/>
</dbReference>
<evidence type="ECO:0000259" key="7">
    <source>
        <dbReference type="PROSITE" id="PS51778"/>
    </source>
</evidence>
<dbReference type="InterPro" id="IPR051482">
    <property type="entry name" value="Cholesterol_transport"/>
</dbReference>
<dbReference type="InterPro" id="IPR011993">
    <property type="entry name" value="PH-like_dom_sf"/>
</dbReference>
<feature type="domain" description="VASt" evidence="7">
    <location>
        <begin position="338"/>
        <end position="509"/>
    </location>
</feature>
<gene>
    <name evidence="8" type="ORF">HHUSO_G10075</name>
</gene>
<evidence type="ECO:0000313" key="8">
    <source>
        <dbReference type="EMBL" id="KAK6486484.1"/>
    </source>
</evidence>